<accession>A0A1W0WDC7</accession>
<feature type="region of interest" description="Disordered" evidence="1">
    <location>
        <begin position="588"/>
        <end position="631"/>
    </location>
</feature>
<evidence type="ECO:0000256" key="1">
    <source>
        <dbReference type="SAM" id="MobiDB-lite"/>
    </source>
</evidence>
<comment type="caution">
    <text evidence="2">The sequence shown here is derived from an EMBL/GenBank/DDBJ whole genome shotgun (WGS) entry which is preliminary data.</text>
</comment>
<proteinExistence type="predicted"/>
<reference evidence="3" key="1">
    <citation type="submission" date="2017-01" db="EMBL/GenBank/DDBJ databases">
        <title>Comparative genomics of anhydrobiosis in the tardigrade Hypsibius dujardini.</title>
        <authorList>
            <person name="Yoshida Y."/>
            <person name="Koutsovoulos G."/>
            <person name="Laetsch D."/>
            <person name="Stevens L."/>
            <person name="Kumar S."/>
            <person name="Horikawa D."/>
            <person name="Ishino K."/>
            <person name="Komine S."/>
            <person name="Tomita M."/>
            <person name="Blaxter M."/>
            <person name="Arakawa K."/>
        </authorList>
    </citation>
    <scope>NUCLEOTIDE SEQUENCE [LARGE SCALE GENOMIC DNA]</scope>
    <source>
        <strain evidence="3">Z151</strain>
    </source>
</reference>
<sequence>MRDQKKPPSLPASDPSSKQQQPIPAKLTLNKTSSSSSSLPLSPHKAVVVAAIPAPPPDVRPTTTTTTTLLTRKISLTLTHEAAARLKDLTTGSTSGLSALGILSGTVGPPDEIGQPPQPQPPPPLFIPAVPSRHLLLTHQTASTSSAAAPHHVKSTIEHGSSKKQRSTSSQLVNGAGNNIAVVQRVPNNLTTATTAAQQQHVVPPTSTASIVTGPPTVRVLECTPLLQPNVVASMSHSVPVPQAISSPVSASHASPSSLYPFSSMTKNALTIKTTSSTSSISSTVSSSSSSSSTSEAARQKPKMNRSASVVPTSSTIASGVRAVGPAIVTIKGKPRSNTLNSPLLINLLQTVEGGGENGVATATSPSRSQPPGLLTFPTTAKRPRKKKGVSESESDSVSKEPVKKKKKLTAGSNGLPVVKVILPPDAKVISASPLQNGHMLTLNAGSATNLRQTPLAATPAVPLIPQNKVVVTTTTTTGALNAKPTPIVVPYSKVNVEPAALTSPAVAISASIGPSTSTNTTMSVLESQIFDYEGFDPFSNGQYARVGDLTEELADEDLLAILEDVGRPEMEALLSENISMSEYESALPVSEETRTTGSQPNGSTFSGVTSSSPASRDPLEGMGDEPAVTVGSAGTFKQPFVPKVSYAAPVTSSRTAVPLSPPTVSAGMTAVRVEVTGDSMPS</sequence>
<dbReference type="Proteomes" id="UP000192578">
    <property type="component" value="Unassembled WGS sequence"/>
</dbReference>
<gene>
    <name evidence="2" type="ORF">BV898_12538</name>
</gene>
<feature type="region of interest" description="Disordered" evidence="1">
    <location>
        <begin position="142"/>
        <end position="171"/>
    </location>
</feature>
<dbReference type="EMBL" id="MTYJ01000128">
    <property type="protein sequence ID" value="OQV13214.1"/>
    <property type="molecule type" value="Genomic_DNA"/>
</dbReference>
<feature type="region of interest" description="Disordered" evidence="1">
    <location>
        <begin position="274"/>
        <end position="314"/>
    </location>
</feature>
<dbReference type="AlphaFoldDB" id="A0A1W0WDC7"/>
<evidence type="ECO:0000313" key="3">
    <source>
        <dbReference type="Proteomes" id="UP000192578"/>
    </source>
</evidence>
<protein>
    <submittedName>
        <fullName evidence="2">Uncharacterized protein</fullName>
    </submittedName>
</protein>
<feature type="region of interest" description="Disordered" evidence="1">
    <location>
        <begin position="1"/>
        <end position="43"/>
    </location>
</feature>
<organism evidence="2 3">
    <name type="scientific">Hypsibius exemplaris</name>
    <name type="common">Freshwater tardigrade</name>
    <dbReference type="NCBI Taxonomy" id="2072580"/>
    <lineage>
        <taxon>Eukaryota</taxon>
        <taxon>Metazoa</taxon>
        <taxon>Ecdysozoa</taxon>
        <taxon>Tardigrada</taxon>
        <taxon>Eutardigrada</taxon>
        <taxon>Parachela</taxon>
        <taxon>Hypsibioidea</taxon>
        <taxon>Hypsibiidae</taxon>
        <taxon>Hypsibius</taxon>
    </lineage>
</organism>
<keyword evidence="3" id="KW-1185">Reference proteome</keyword>
<feature type="compositionally biased region" description="Polar residues" evidence="1">
    <location>
        <begin position="361"/>
        <end position="370"/>
    </location>
</feature>
<feature type="region of interest" description="Disordered" evidence="1">
    <location>
        <begin position="357"/>
        <end position="409"/>
    </location>
</feature>
<feature type="compositionally biased region" description="Low complexity" evidence="1">
    <location>
        <begin position="33"/>
        <end position="43"/>
    </location>
</feature>
<feature type="compositionally biased region" description="Low complexity" evidence="1">
    <location>
        <begin position="274"/>
        <end position="295"/>
    </location>
</feature>
<evidence type="ECO:0000313" key="2">
    <source>
        <dbReference type="EMBL" id="OQV13214.1"/>
    </source>
</evidence>
<feature type="compositionally biased region" description="Polar residues" evidence="1">
    <location>
        <begin position="596"/>
        <end position="615"/>
    </location>
</feature>
<name>A0A1W0WDC7_HYPEX</name>